<dbReference type="GO" id="GO:0019288">
    <property type="term" value="P:isopentenyl diphosphate biosynthetic process, methylerythritol 4-phosphate pathway"/>
    <property type="evidence" value="ECO:0007669"/>
    <property type="project" value="UniProtKB-UniRule"/>
</dbReference>
<dbReference type="EMBL" id="CP031093">
    <property type="protein sequence ID" value="QCF26377.1"/>
    <property type="molecule type" value="Genomic_DNA"/>
</dbReference>
<evidence type="ECO:0000256" key="5">
    <source>
        <dbReference type="ARBA" id="ARBA00022695"/>
    </source>
</evidence>
<dbReference type="HAMAP" id="MF_00108">
    <property type="entry name" value="IspD"/>
    <property type="match status" value="1"/>
</dbReference>
<feature type="site" description="Transition state stabilizer" evidence="7">
    <location>
        <position position="30"/>
    </location>
</feature>
<evidence type="ECO:0000256" key="4">
    <source>
        <dbReference type="ARBA" id="ARBA00022679"/>
    </source>
</evidence>
<name>A0A4P7XKC2_9ALTE</name>
<dbReference type="InterPro" id="IPR018294">
    <property type="entry name" value="ISPD_synthase_CS"/>
</dbReference>
<comment type="similarity">
    <text evidence="3 7">Belongs to the IspD/TarI cytidylyltransferase family. IspD subfamily.</text>
</comment>
<evidence type="ECO:0000256" key="6">
    <source>
        <dbReference type="ARBA" id="ARBA00023229"/>
    </source>
</evidence>
<dbReference type="CDD" id="cd02516">
    <property type="entry name" value="CDP-ME_synthetase"/>
    <property type="match status" value="1"/>
</dbReference>
<evidence type="ECO:0000313" key="9">
    <source>
        <dbReference type="Proteomes" id="UP000298049"/>
    </source>
</evidence>
<gene>
    <name evidence="7" type="primary">ispD</name>
    <name evidence="8" type="ORF">soil367_10755</name>
</gene>
<keyword evidence="4 7" id="KW-0808">Transferase</keyword>
<dbReference type="InterPro" id="IPR029044">
    <property type="entry name" value="Nucleotide-diphossugar_trans"/>
</dbReference>
<accession>A0A4P7XKC2</accession>
<keyword evidence="6 7" id="KW-0414">Isoprene biosynthesis</keyword>
<keyword evidence="5 7" id="KW-0548">Nucleotidyltransferase</keyword>
<dbReference type="InterPro" id="IPR001228">
    <property type="entry name" value="IspD"/>
</dbReference>
<feature type="site" description="Transition state stabilizer" evidence="7">
    <location>
        <position position="23"/>
    </location>
</feature>
<feature type="site" description="Positions MEP for the nucleophilic attack" evidence="7">
    <location>
        <position position="163"/>
    </location>
</feature>
<dbReference type="PANTHER" id="PTHR32125:SF4">
    <property type="entry name" value="2-C-METHYL-D-ERYTHRITOL 4-PHOSPHATE CYTIDYLYLTRANSFERASE, CHLOROPLASTIC"/>
    <property type="match status" value="1"/>
</dbReference>
<dbReference type="InterPro" id="IPR050088">
    <property type="entry name" value="IspD/TarI_cytidylyltransf_bact"/>
</dbReference>
<evidence type="ECO:0000256" key="3">
    <source>
        <dbReference type="ARBA" id="ARBA00009789"/>
    </source>
</evidence>
<keyword evidence="9" id="KW-1185">Reference proteome</keyword>
<dbReference type="UniPathway" id="UPA00056">
    <property type="reaction ID" value="UER00093"/>
</dbReference>
<dbReference type="Pfam" id="PF01128">
    <property type="entry name" value="IspD"/>
    <property type="match status" value="1"/>
</dbReference>
<evidence type="ECO:0000256" key="2">
    <source>
        <dbReference type="ARBA" id="ARBA00004787"/>
    </source>
</evidence>
<dbReference type="EC" id="2.7.7.60" evidence="7"/>
<dbReference type="InterPro" id="IPR034683">
    <property type="entry name" value="IspD/TarI"/>
</dbReference>
<protein>
    <recommendedName>
        <fullName evidence="7">2-C-methyl-D-erythritol 4-phosphate cytidylyltransferase</fullName>
        <ecNumber evidence="7">2.7.7.60</ecNumber>
    </recommendedName>
    <alternativeName>
        <fullName evidence="7">4-diphosphocytidyl-2C-methyl-D-erythritol synthase</fullName>
    </alternativeName>
    <alternativeName>
        <fullName evidence="7">MEP cytidylyltransferase</fullName>
        <shortName evidence="7">MCT</shortName>
    </alternativeName>
</protein>
<dbReference type="KEGG" id="hmi:soil367_10755"/>
<reference evidence="8 9" key="1">
    <citation type="submission" date="2018-07" db="EMBL/GenBank/DDBJ databases">
        <title>Marsedoiliclastica nanhaica gen. nov. sp. nov., a novel marine hydrocarbonoclastic bacterium isolated from an in-situ enriched hydrocarbon-degrading consortium in deep-sea sediment.</title>
        <authorList>
            <person name="Dong C."/>
            <person name="Ma T."/>
            <person name="Liu R."/>
            <person name="Shao Z."/>
        </authorList>
    </citation>
    <scope>NUCLEOTIDE SEQUENCE [LARGE SCALE GENOMIC DNA]</scope>
    <source>
        <strain evidence="9">soil36-7</strain>
    </source>
</reference>
<dbReference type="OrthoDB" id="9806837at2"/>
<proteinExistence type="inferred from homology"/>
<comment type="pathway">
    <text evidence="2 7">Isoprenoid biosynthesis; isopentenyl diphosphate biosynthesis via DXP pathway; isopentenyl diphosphate from 1-deoxy-D-xylulose 5-phosphate: step 2/6.</text>
</comment>
<dbReference type="FunFam" id="3.90.550.10:FF:000003">
    <property type="entry name" value="2-C-methyl-D-erythritol 4-phosphate cytidylyltransferase"/>
    <property type="match status" value="1"/>
</dbReference>
<dbReference type="PROSITE" id="PS01295">
    <property type="entry name" value="ISPD"/>
    <property type="match status" value="1"/>
</dbReference>
<dbReference type="AlphaFoldDB" id="A0A4P7XKC2"/>
<evidence type="ECO:0000256" key="7">
    <source>
        <dbReference type="HAMAP-Rule" id="MF_00108"/>
    </source>
</evidence>
<feature type="site" description="Positions MEP for the nucleophilic attack" evidence="7">
    <location>
        <position position="219"/>
    </location>
</feature>
<dbReference type="NCBIfam" id="TIGR00453">
    <property type="entry name" value="ispD"/>
    <property type="match status" value="1"/>
</dbReference>
<dbReference type="Gene3D" id="3.90.550.10">
    <property type="entry name" value="Spore Coat Polysaccharide Biosynthesis Protein SpsA, Chain A"/>
    <property type="match status" value="1"/>
</dbReference>
<dbReference type="Proteomes" id="UP000298049">
    <property type="component" value="Chromosome"/>
</dbReference>
<evidence type="ECO:0000313" key="8">
    <source>
        <dbReference type="EMBL" id="QCF26377.1"/>
    </source>
</evidence>
<organism evidence="8 9">
    <name type="scientific">Hydrocarboniclastica marina</name>
    <dbReference type="NCBI Taxonomy" id="2259620"/>
    <lineage>
        <taxon>Bacteria</taxon>
        <taxon>Pseudomonadati</taxon>
        <taxon>Pseudomonadota</taxon>
        <taxon>Gammaproteobacteria</taxon>
        <taxon>Alteromonadales</taxon>
        <taxon>Alteromonadaceae</taxon>
        <taxon>Hydrocarboniclastica</taxon>
    </lineage>
</organism>
<dbReference type="RefSeq" id="WP_136549096.1">
    <property type="nucleotide sequence ID" value="NZ_CP031093.1"/>
</dbReference>
<comment type="function">
    <text evidence="7">Catalyzes the formation of 4-diphosphocytidyl-2-C-methyl-D-erythritol from CTP and 2-C-methyl-D-erythritol 4-phosphate (MEP).</text>
</comment>
<sequence>MTPNSSQSPRVWTIVPAAGVGARMRADRPKPYLRLGDRFLIDLTLERLLKVGRIDTIYLALHPDDRWWGNTESASNGRIVPFTGGAERDDSVRAGLDQFRGRASPLDWVLVHDVARPCVREADIDSLLDELAENRVGGLLGAPLTDTIKEVGADGAVKATADRSRLWRALTPQVFRFEVLDRALQSARENSAKITDEASAVELLGLQPRLVAGCADNIKVTVPEDLALAAWILRGH</sequence>
<evidence type="ECO:0000256" key="1">
    <source>
        <dbReference type="ARBA" id="ARBA00001282"/>
    </source>
</evidence>
<dbReference type="GO" id="GO:0050518">
    <property type="term" value="F:2-C-methyl-D-erythritol 4-phosphate cytidylyltransferase activity"/>
    <property type="evidence" value="ECO:0007669"/>
    <property type="project" value="UniProtKB-UniRule"/>
</dbReference>
<dbReference type="SUPFAM" id="SSF53448">
    <property type="entry name" value="Nucleotide-diphospho-sugar transferases"/>
    <property type="match status" value="1"/>
</dbReference>
<comment type="catalytic activity">
    <reaction evidence="1 7">
        <text>2-C-methyl-D-erythritol 4-phosphate + CTP + H(+) = 4-CDP-2-C-methyl-D-erythritol + diphosphate</text>
        <dbReference type="Rhea" id="RHEA:13429"/>
        <dbReference type="ChEBI" id="CHEBI:15378"/>
        <dbReference type="ChEBI" id="CHEBI:33019"/>
        <dbReference type="ChEBI" id="CHEBI:37563"/>
        <dbReference type="ChEBI" id="CHEBI:57823"/>
        <dbReference type="ChEBI" id="CHEBI:58262"/>
        <dbReference type="EC" id="2.7.7.60"/>
    </reaction>
</comment>
<dbReference type="PANTHER" id="PTHR32125">
    <property type="entry name" value="2-C-METHYL-D-ERYTHRITOL 4-PHOSPHATE CYTIDYLYLTRANSFERASE, CHLOROPLASTIC"/>
    <property type="match status" value="1"/>
</dbReference>